<feature type="domain" description="Endonuclease/exonuclease/phosphatase" evidence="1">
    <location>
        <begin position="50"/>
        <end position="303"/>
    </location>
</feature>
<dbReference type="SUPFAM" id="SSF56219">
    <property type="entry name" value="DNase I-like"/>
    <property type="match status" value="1"/>
</dbReference>
<dbReference type="InterPro" id="IPR005135">
    <property type="entry name" value="Endo/exonuclease/phosphatase"/>
</dbReference>
<dbReference type="InterPro" id="IPR036691">
    <property type="entry name" value="Endo/exonu/phosph_ase_sf"/>
</dbReference>
<gene>
    <name evidence="2" type="ORF">APERGRSR3692_30</name>
</gene>
<dbReference type="Proteomes" id="UP000502150">
    <property type="component" value="Chromosome"/>
</dbReference>
<protein>
    <submittedName>
        <fullName evidence="2">Cytolethal distending toxin nuclease subunit CdtB</fullName>
    </submittedName>
</protein>
<proteinExistence type="predicted"/>
<sequence length="309" mass="35948" precursor="true">MVKFIKFLPLCANKIWIYSIIISSLFISTVSAQHNNNNNNNRNIDDFRFATWNTAGSRWNEVYQLMIDNNIEVLAIQEAGSLPTQGTINEILDDYIRVCNMGETRRTDDVLFMRSQEYRWQINGTDFYIYYYDRVGHYLMHGHPERRNVNTAIITRQRADNIFILPPIYQNERRAYINRPVIGVRLENSVFLNVHGEPIRLRNETPQDIRIIQNYMARNHPSLTWALLGDFNRTPAELDSDINRMPPPDHTFRQTVSSGEATHIDRNHPERSAELDYAVVGGPTNSRVDNIIALLILMSVSDHKPVRFN</sequence>
<dbReference type="GO" id="GO:0003824">
    <property type="term" value="F:catalytic activity"/>
    <property type="evidence" value="ECO:0007669"/>
    <property type="project" value="InterPro"/>
</dbReference>
<reference evidence="2 3" key="1">
    <citation type="submission" date="2020-04" db="EMBL/GenBank/DDBJ databases">
        <authorList>
            <person name="Manzano-Marin A."/>
            <person name="Manzano-Marin A."/>
        </authorList>
    </citation>
    <scope>NUCLEOTIDE SEQUENCE [LARGE SCALE GENOMIC DNA]</scope>
    <source>
        <strain evidence="2 3">HaErgrossulariae-3692</strain>
    </source>
</reference>
<dbReference type="Gene3D" id="3.60.10.10">
    <property type="entry name" value="Endonuclease/exonuclease/phosphatase"/>
    <property type="match status" value="1"/>
</dbReference>
<dbReference type="Pfam" id="PF03372">
    <property type="entry name" value="Exo_endo_phos"/>
    <property type="match status" value="1"/>
</dbReference>
<dbReference type="EMBL" id="LR794152">
    <property type="protein sequence ID" value="CAB3775476.1"/>
    <property type="molecule type" value="Genomic_DNA"/>
</dbReference>
<name>A0A6F9EXS9_9CAUD</name>
<organism evidence="2 3">
    <name type="scientific">Bacteriophage APSE-2</name>
    <dbReference type="NCBI Taxonomy" id="340054"/>
    <lineage>
        <taxon>Viruses</taxon>
        <taxon>Duplodnaviria</taxon>
        <taxon>Heunggongvirae</taxon>
        <taxon>Uroviricota</taxon>
        <taxon>Caudoviricetes</taxon>
        <taxon>Sendosyvirus</taxon>
        <taxon>Sendosyvirus APSE2</taxon>
    </lineage>
</organism>
<evidence type="ECO:0000259" key="1">
    <source>
        <dbReference type="Pfam" id="PF03372"/>
    </source>
</evidence>
<dbReference type="InterPro" id="IPR003539">
    <property type="entry name" value="CD_toxinB"/>
</dbReference>
<dbReference type="PRINTS" id="PR01388">
    <property type="entry name" value="CDTOXINB"/>
</dbReference>
<accession>A0A6F9EXS9</accession>
<evidence type="ECO:0000313" key="3">
    <source>
        <dbReference type="Proteomes" id="UP000502150"/>
    </source>
</evidence>
<evidence type="ECO:0000313" key="2">
    <source>
        <dbReference type="EMBL" id="CAB3775476.1"/>
    </source>
</evidence>